<comment type="cofactor">
    <cofactor evidence="2">
        <name>Ca(2+)</name>
        <dbReference type="ChEBI" id="CHEBI:29108"/>
    </cofactor>
</comment>
<comment type="function">
    <text evidence="2">May mediate accelerated ATP-independent bidirectional transbilayer migration of phospholipids upon binding calcium ions that results in a loss of phospholipid asymmetry in the plasma membrane.</text>
</comment>
<comment type="similarity">
    <text evidence="1 2">Belongs to the phospholipid scramblase family.</text>
</comment>
<proteinExistence type="inferred from homology"/>
<dbReference type="InterPro" id="IPR005552">
    <property type="entry name" value="Scramblase"/>
</dbReference>
<keyword evidence="2" id="KW-0564">Palmitate</keyword>
<name>A0A8J2M6F3_9HEXA</name>
<dbReference type="Proteomes" id="UP000708208">
    <property type="component" value="Unassembled WGS sequence"/>
</dbReference>
<evidence type="ECO:0000256" key="2">
    <source>
        <dbReference type="RuleBase" id="RU363116"/>
    </source>
</evidence>
<evidence type="ECO:0000313" key="5">
    <source>
        <dbReference type="Proteomes" id="UP000708208"/>
    </source>
</evidence>
<protein>
    <recommendedName>
        <fullName evidence="2">Phospholipid scramblase</fullName>
    </recommendedName>
</protein>
<keyword evidence="5" id="KW-1185">Reference proteome</keyword>
<dbReference type="AlphaFoldDB" id="A0A8J2M6F3"/>
<sequence length="302" mass="34750">MSDEFVEGITTPPRKDWLESRKSIGAQILHDFEKDNVSQHLKRGASYQTHIIMGNWSYIPPGLDILREYQSLQVRQQRDTRSNITLNVEMSGYSRRNSYDIFDEFQHRIMHVSEQTETDLMRKGNKRKYTFSVRGSEGNELFKFRRERSCCGDAIECMVADGSIIGGVRSGCSCFFCTSYIDVFEGRLGYGGPSVLLIEDRGWCNREFAVVDPADKSQVIAYITKRFEDASMEGYDDADVYLVEFKGTHEMNPIYKTILIGAVFFLDFKYFEETRSKREGRNSKSSGKLDPNKGSIERRTPL</sequence>
<dbReference type="Pfam" id="PF03803">
    <property type="entry name" value="Scramblase"/>
    <property type="match status" value="1"/>
</dbReference>
<keyword evidence="2" id="KW-0106">Calcium</keyword>
<accession>A0A8J2M6F3</accession>
<dbReference type="PANTHER" id="PTHR23248:SF64">
    <property type="entry name" value="PHOSPHOLIPID SCRAMBLASE"/>
    <property type="match status" value="1"/>
</dbReference>
<evidence type="ECO:0000256" key="3">
    <source>
        <dbReference type="SAM" id="MobiDB-lite"/>
    </source>
</evidence>
<evidence type="ECO:0000313" key="4">
    <source>
        <dbReference type="EMBL" id="CAG7833736.1"/>
    </source>
</evidence>
<keyword evidence="2" id="KW-0449">Lipoprotein</keyword>
<feature type="region of interest" description="Disordered" evidence="3">
    <location>
        <begin position="278"/>
        <end position="302"/>
    </location>
</feature>
<dbReference type="EMBL" id="CAJVCH010570003">
    <property type="protein sequence ID" value="CAG7833736.1"/>
    <property type="molecule type" value="Genomic_DNA"/>
</dbReference>
<comment type="caution">
    <text evidence="4">The sequence shown here is derived from an EMBL/GenBank/DDBJ whole genome shotgun (WGS) entry which is preliminary data.</text>
</comment>
<evidence type="ECO:0000256" key="1">
    <source>
        <dbReference type="ARBA" id="ARBA00005350"/>
    </source>
</evidence>
<reference evidence="4" key="1">
    <citation type="submission" date="2021-06" db="EMBL/GenBank/DDBJ databases">
        <authorList>
            <person name="Hodson N. C."/>
            <person name="Mongue J. A."/>
            <person name="Jaron S. K."/>
        </authorList>
    </citation>
    <scope>NUCLEOTIDE SEQUENCE</scope>
</reference>
<dbReference type="PANTHER" id="PTHR23248">
    <property type="entry name" value="PHOSPHOLIPID SCRAMBLASE-RELATED"/>
    <property type="match status" value="1"/>
</dbReference>
<dbReference type="OrthoDB" id="191150at2759"/>
<organism evidence="4 5">
    <name type="scientific">Allacma fusca</name>
    <dbReference type="NCBI Taxonomy" id="39272"/>
    <lineage>
        <taxon>Eukaryota</taxon>
        <taxon>Metazoa</taxon>
        <taxon>Ecdysozoa</taxon>
        <taxon>Arthropoda</taxon>
        <taxon>Hexapoda</taxon>
        <taxon>Collembola</taxon>
        <taxon>Symphypleona</taxon>
        <taxon>Sminthuridae</taxon>
        <taxon>Allacma</taxon>
    </lineage>
</organism>
<dbReference type="GO" id="GO:0005886">
    <property type="term" value="C:plasma membrane"/>
    <property type="evidence" value="ECO:0007669"/>
    <property type="project" value="TreeGrafter"/>
</dbReference>
<dbReference type="GO" id="GO:0017128">
    <property type="term" value="F:phospholipid scramblase activity"/>
    <property type="evidence" value="ECO:0007669"/>
    <property type="project" value="InterPro"/>
</dbReference>
<gene>
    <name evidence="4" type="ORF">AFUS01_LOCUS43323</name>
</gene>